<dbReference type="Gene3D" id="3.30.40.10">
    <property type="entry name" value="Zinc/RING finger domain, C3HC4 (zinc finger)"/>
    <property type="match status" value="1"/>
</dbReference>
<gene>
    <name evidence="9" type="ORF">DMN91_008843</name>
    <name evidence="8" type="ORF">X777_03824</name>
</gene>
<dbReference type="SUPFAM" id="SSF50156">
    <property type="entry name" value="PDZ domain-like"/>
    <property type="match status" value="1"/>
</dbReference>
<dbReference type="InterPro" id="IPR001841">
    <property type="entry name" value="Znf_RING"/>
</dbReference>
<dbReference type="AlphaFoldDB" id="A0A026WKE3"/>
<organism evidence="8 10">
    <name type="scientific">Ooceraea biroi</name>
    <name type="common">Clonal raider ant</name>
    <name type="synonym">Cerapachys biroi</name>
    <dbReference type="NCBI Taxonomy" id="2015173"/>
    <lineage>
        <taxon>Eukaryota</taxon>
        <taxon>Metazoa</taxon>
        <taxon>Ecdysozoa</taxon>
        <taxon>Arthropoda</taxon>
        <taxon>Hexapoda</taxon>
        <taxon>Insecta</taxon>
        <taxon>Pterygota</taxon>
        <taxon>Neoptera</taxon>
        <taxon>Endopterygota</taxon>
        <taxon>Hymenoptera</taxon>
        <taxon>Apocrita</taxon>
        <taxon>Aculeata</taxon>
        <taxon>Formicoidea</taxon>
        <taxon>Formicidae</taxon>
        <taxon>Dorylinae</taxon>
        <taxon>Ooceraea</taxon>
    </lineage>
</organism>
<evidence type="ECO:0000256" key="3">
    <source>
        <dbReference type="ARBA" id="ARBA00022833"/>
    </source>
</evidence>
<dbReference type="GO" id="GO:0043161">
    <property type="term" value="P:proteasome-mediated ubiquitin-dependent protein catabolic process"/>
    <property type="evidence" value="ECO:0007669"/>
    <property type="project" value="TreeGrafter"/>
</dbReference>
<dbReference type="SMART" id="SM00228">
    <property type="entry name" value="PDZ"/>
    <property type="match status" value="1"/>
</dbReference>
<dbReference type="STRING" id="2015173.A0A026WKE3"/>
<feature type="region of interest" description="Disordered" evidence="5">
    <location>
        <begin position="367"/>
        <end position="425"/>
    </location>
</feature>
<feature type="compositionally biased region" description="Basic residues" evidence="5">
    <location>
        <begin position="25"/>
        <end position="36"/>
    </location>
</feature>
<feature type="domain" description="PDZ" evidence="7">
    <location>
        <begin position="96"/>
        <end position="169"/>
    </location>
</feature>
<keyword evidence="10" id="KW-1185">Reference proteome</keyword>
<dbReference type="OrthoDB" id="10009200at2759"/>
<dbReference type="InterPro" id="IPR001478">
    <property type="entry name" value="PDZ"/>
</dbReference>
<keyword evidence="1" id="KW-0479">Metal-binding</keyword>
<evidence type="ECO:0000313" key="8">
    <source>
        <dbReference type="EMBL" id="EZA55569.1"/>
    </source>
</evidence>
<evidence type="ECO:0000256" key="1">
    <source>
        <dbReference type="ARBA" id="ARBA00022723"/>
    </source>
</evidence>
<reference evidence="9" key="3">
    <citation type="submission" date="2018-07" db="EMBL/GenBank/DDBJ databases">
        <authorList>
            <person name="Mckenzie S.K."/>
            <person name="Kronauer D.J.C."/>
        </authorList>
    </citation>
    <scope>NUCLEOTIDE SEQUENCE</scope>
    <source>
        <strain evidence="9">Clonal line C1</strain>
    </source>
</reference>
<dbReference type="InterPro" id="IPR049548">
    <property type="entry name" value="Sina-like_RING"/>
</dbReference>
<dbReference type="PANTHER" id="PTHR45877">
    <property type="entry name" value="E3 UBIQUITIN-PROTEIN LIGASE SIAH2"/>
    <property type="match status" value="1"/>
</dbReference>
<dbReference type="Pfam" id="PF17820">
    <property type="entry name" value="PDZ_6"/>
    <property type="match status" value="1"/>
</dbReference>
<evidence type="ECO:0000256" key="5">
    <source>
        <dbReference type="SAM" id="MobiDB-lite"/>
    </source>
</evidence>
<protein>
    <submittedName>
        <fullName evidence="8">Putative E3 ubiquitin-protein ligase sinah</fullName>
    </submittedName>
</protein>
<dbReference type="Gene3D" id="2.30.42.10">
    <property type="match status" value="1"/>
</dbReference>
<dbReference type="GO" id="GO:0031624">
    <property type="term" value="F:ubiquitin conjugating enzyme binding"/>
    <property type="evidence" value="ECO:0007669"/>
    <property type="project" value="TreeGrafter"/>
</dbReference>
<dbReference type="SUPFAM" id="SSF57850">
    <property type="entry name" value="RING/U-box"/>
    <property type="match status" value="1"/>
</dbReference>
<evidence type="ECO:0000259" key="7">
    <source>
        <dbReference type="PROSITE" id="PS50106"/>
    </source>
</evidence>
<accession>A0A026WKE3</accession>
<feature type="domain" description="RING-type" evidence="6">
    <location>
        <begin position="222"/>
        <end position="257"/>
    </location>
</feature>
<dbReference type="GO" id="GO:0008270">
    <property type="term" value="F:zinc ion binding"/>
    <property type="evidence" value="ECO:0007669"/>
    <property type="project" value="UniProtKB-KW"/>
</dbReference>
<feature type="compositionally biased region" description="Polar residues" evidence="5">
    <location>
        <begin position="367"/>
        <end position="386"/>
    </location>
</feature>
<keyword evidence="3" id="KW-0862">Zinc</keyword>
<reference evidence="8 10" key="1">
    <citation type="journal article" date="2014" name="Curr. Biol.">
        <title>The genome of the clonal raider ant Cerapachys biroi.</title>
        <authorList>
            <person name="Oxley P.R."/>
            <person name="Ji L."/>
            <person name="Fetter-Pruneda I."/>
            <person name="McKenzie S.K."/>
            <person name="Li C."/>
            <person name="Hu H."/>
            <person name="Zhang G."/>
            <person name="Kronauer D.J."/>
        </authorList>
    </citation>
    <scope>NUCLEOTIDE SEQUENCE [LARGE SCALE GENOMIC DNA]</scope>
</reference>
<evidence type="ECO:0000313" key="11">
    <source>
        <dbReference type="Proteomes" id="UP000279307"/>
    </source>
</evidence>
<evidence type="ECO:0000313" key="10">
    <source>
        <dbReference type="Proteomes" id="UP000053097"/>
    </source>
</evidence>
<dbReference type="InterPro" id="IPR004162">
    <property type="entry name" value="SINA-like_animal"/>
</dbReference>
<proteinExistence type="predicted"/>
<dbReference type="InterPro" id="IPR036034">
    <property type="entry name" value="PDZ_sf"/>
</dbReference>
<dbReference type="Pfam" id="PF21362">
    <property type="entry name" value="Sina_RING"/>
    <property type="match status" value="1"/>
</dbReference>
<dbReference type="EMBL" id="QOIP01000009">
    <property type="protein sequence ID" value="RLU18486.1"/>
    <property type="molecule type" value="Genomic_DNA"/>
</dbReference>
<dbReference type="PROSITE" id="PS50106">
    <property type="entry name" value="PDZ"/>
    <property type="match status" value="1"/>
</dbReference>
<dbReference type="OMA" id="VSQCVHG"/>
<dbReference type="PROSITE" id="PS50089">
    <property type="entry name" value="ZF_RING_2"/>
    <property type="match status" value="1"/>
</dbReference>
<evidence type="ECO:0000256" key="4">
    <source>
        <dbReference type="PROSITE-ProRule" id="PRU00175"/>
    </source>
</evidence>
<keyword evidence="2 4" id="KW-0863">Zinc-finger</keyword>
<evidence type="ECO:0000313" key="9">
    <source>
        <dbReference type="EMBL" id="RLU18486.1"/>
    </source>
</evidence>
<feature type="region of interest" description="Disordered" evidence="5">
    <location>
        <begin position="25"/>
        <end position="45"/>
    </location>
</feature>
<dbReference type="InterPro" id="IPR013083">
    <property type="entry name" value="Znf_RING/FYVE/PHD"/>
</dbReference>
<dbReference type="GO" id="GO:0061630">
    <property type="term" value="F:ubiquitin protein ligase activity"/>
    <property type="evidence" value="ECO:0007669"/>
    <property type="project" value="TreeGrafter"/>
</dbReference>
<dbReference type="Proteomes" id="UP000053097">
    <property type="component" value="Unassembled WGS sequence"/>
</dbReference>
<dbReference type="Proteomes" id="UP000279307">
    <property type="component" value="Chromosome 9"/>
</dbReference>
<dbReference type="PANTHER" id="PTHR45877:SF2">
    <property type="entry name" value="E3 UBIQUITIN-PROTEIN LIGASE SINA-RELATED"/>
    <property type="match status" value="1"/>
</dbReference>
<dbReference type="InterPro" id="IPR041489">
    <property type="entry name" value="PDZ_6"/>
</dbReference>
<sequence>MGEGKRASGFPLSPRDLTRNYFRSKQYRSRSGRLNRRSNSGSRAESNAFSSVQIAILRGGMPHSLHPRVLAEVAGVKIVTSLPEEDANSLAPGKMILQMQKTSASPEVHGKSCGFHLTKSKWDPYPWIGYVEDNSPADLAGLKAGDCLLAVDDNDLLGLKIRDIAALIRAQEGARNVNLSVWRYTHENEEQNSTGLALKGPLPDVARNLASAVSGTVRALECPICLESAAPPVSQCVHGHILCVVCRPKTTRCPVCRVRLGQGRCLLADKLHRVLRDTFNVNGMTDEAQGAGAPDRSNLRDQLFGRNKCKKQEAAPTASRARGNCTLKPRQFLLTRLLGGREKAASADNLTRVSEISEEAVANGGANNLRVQLSPNDRAKSASTGELSKDNKARIDDDDSSSRMAELSTRNTSQQSLSLPRTPVWGGSTDSVSSAQLACPLLQSCRESVTSDSLLEHIRTHAVPQVHFYSGGARIPLPVPFGCEALYIFHHGSDIFFFQCGEETAWMMYPARNTCTSNTWEWTMHAWGDNGTEVQLRRQVASLEDPVTLSSHHIAPLPSALLLKAVNVQISEHRAHDRLYM</sequence>
<dbReference type="CDD" id="cd16571">
    <property type="entry name" value="RING-HC_SIAHs"/>
    <property type="match status" value="1"/>
</dbReference>
<feature type="compositionally biased region" description="Polar residues" evidence="5">
    <location>
        <begin position="408"/>
        <end position="419"/>
    </location>
</feature>
<name>A0A026WKE3_OOCBI</name>
<reference evidence="9 11" key="2">
    <citation type="journal article" date="2018" name="Genome Res.">
        <title>The genomic architecture and molecular evolution of ant odorant receptors.</title>
        <authorList>
            <person name="McKenzie S.K."/>
            <person name="Kronauer D.J.C."/>
        </authorList>
    </citation>
    <scope>NUCLEOTIDE SEQUENCE [LARGE SCALE GENOMIC DNA]</scope>
    <source>
        <strain evidence="9">Clonal line C1</strain>
    </source>
</reference>
<evidence type="ECO:0000259" key="6">
    <source>
        <dbReference type="PROSITE" id="PS50089"/>
    </source>
</evidence>
<dbReference type="EMBL" id="KK107199">
    <property type="protein sequence ID" value="EZA55569.1"/>
    <property type="molecule type" value="Genomic_DNA"/>
</dbReference>
<evidence type="ECO:0000256" key="2">
    <source>
        <dbReference type="ARBA" id="ARBA00022771"/>
    </source>
</evidence>
<dbReference type="GO" id="GO:0005737">
    <property type="term" value="C:cytoplasm"/>
    <property type="evidence" value="ECO:0007669"/>
    <property type="project" value="TreeGrafter"/>
</dbReference>